<proteinExistence type="inferred from homology"/>
<name>F6GTD7_VITVI</name>
<dbReference type="GO" id="GO:0010005">
    <property type="term" value="C:cortical microtubule, transverse to long axis"/>
    <property type="evidence" value="ECO:0000318"/>
    <property type="project" value="GO_Central"/>
</dbReference>
<dbReference type="PaxDb" id="29760-VIT_17s0000g05160.t01"/>
<comment type="similarity">
    <text evidence="1">Belongs to the SPIRAL1 family.</text>
</comment>
<dbReference type="AlphaFoldDB" id="F6GTD7"/>
<evidence type="ECO:0000313" key="5">
    <source>
        <dbReference type="Proteomes" id="UP000009183"/>
    </source>
</evidence>
<evidence type="ECO:0000256" key="3">
    <source>
        <dbReference type="SAM" id="MobiDB-lite"/>
    </source>
</evidence>
<protein>
    <recommendedName>
        <fullName evidence="6">Protein SPIRAL1-like 1</fullName>
    </recommendedName>
</protein>
<evidence type="ECO:0000313" key="4">
    <source>
        <dbReference type="EMBL" id="CCB43146.1"/>
    </source>
</evidence>
<feature type="region of interest" description="Disordered" evidence="3">
    <location>
        <begin position="45"/>
        <end position="85"/>
    </location>
</feature>
<evidence type="ECO:0008006" key="6">
    <source>
        <dbReference type="Google" id="ProtNLM"/>
    </source>
</evidence>
<reference evidence="5" key="1">
    <citation type="journal article" date="2007" name="Nature">
        <title>The grapevine genome sequence suggests ancestral hexaploidization in major angiosperm phyla.</title>
        <authorList>
            <consortium name="The French-Italian Public Consortium for Grapevine Genome Characterization."/>
            <person name="Jaillon O."/>
            <person name="Aury J.-M."/>
            <person name="Noel B."/>
            <person name="Policriti A."/>
            <person name="Clepet C."/>
            <person name="Casagrande A."/>
            <person name="Choisne N."/>
            <person name="Aubourg S."/>
            <person name="Vitulo N."/>
            <person name="Jubin C."/>
            <person name="Vezzi A."/>
            <person name="Legeai F."/>
            <person name="Hugueney P."/>
            <person name="Dasilva C."/>
            <person name="Horner D."/>
            <person name="Mica E."/>
            <person name="Jublot D."/>
            <person name="Poulain J."/>
            <person name="Bruyere C."/>
            <person name="Billault A."/>
            <person name="Segurens B."/>
            <person name="Gouyvenoux M."/>
            <person name="Ugarte E."/>
            <person name="Cattonaro F."/>
            <person name="Anthouard V."/>
            <person name="Vico V."/>
            <person name="Del Fabbro C."/>
            <person name="Alaux M."/>
            <person name="Di Gaspero G."/>
            <person name="Dumas V."/>
            <person name="Felice N."/>
            <person name="Paillard S."/>
            <person name="Juman I."/>
            <person name="Moroldo M."/>
            <person name="Scalabrin S."/>
            <person name="Canaguier A."/>
            <person name="Le Clainche I."/>
            <person name="Malacrida G."/>
            <person name="Durand E."/>
            <person name="Pesole G."/>
            <person name="Laucou V."/>
            <person name="Chatelet P."/>
            <person name="Merdinoglu D."/>
            <person name="Delledonne M."/>
            <person name="Pezzotti M."/>
            <person name="Lecharny A."/>
            <person name="Scarpelli C."/>
            <person name="Artiguenave F."/>
            <person name="Pe M.E."/>
            <person name="Valle G."/>
            <person name="Morgante M."/>
            <person name="Caboche M."/>
            <person name="Adam-Blondon A.-F."/>
            <person name="Weissenbach J."/>
            <person name="Quetier F."/>
            <person name="Wincker P."/>
        </authorList>
    </citation>
    <scope>NUCLEOTIDE SEQUENCE [LARGE SCALE GENOMIC DNA]</scope>
    <source>
        <strain evidence="5">cv. Pinot noir / PN40024</strain>
    </source>
</reference>
<dbReference type="HOGENOM" id="CLU_1411085_0_0_1"/>
<accession>F6GTD7</accession>
<dbReference type="PANTHER" id="PTHR33403">
    <property type="entry name" value="SPR1"/>
    <property type="match status" value="1"/>
</dbReference>
<sequence length="193" mass="20557">MRAFSCQDIGEVSRIFSWFLVKERFKLEIMGRGVSSGGGQSSLGYLFGSGEAPKPATNNAEAPQNQGQVGSSGPSQMSTAVAPPAVAPPAVAPPAGAPPAVINKQIPAGVQGNTTNNYFRADGQNTGNFITETFAPYMHLAPFKLYPQISQLILTGSAFNKGPCGAWRWVFPRLPVWGWQQLRPPGFNSSLFA</sequence>
<dbReference type="Proteomes" id="UP000009183">
    <property type="component" value="Chromosome 17"/>
</dbReference>
<dbReference type="GO" id="GO:0043622">
    <property type="term" value="P:cortical microtubule organization"/>
    <property type="evidence" value="ECO:0000318"/>
    <property type="project" value="GO_Central"/>
</dbReference>
<keyword evidence="5" id="KW-1185">Reference proteome</keyword>
<dbReference type="EMBL" id="FN594950">
    <property type="protein sequence ID" value="CCB43146.1"/>
    <property type="molecule type" value="Genomic_DNA"/>
</dbReference>
<gene>
    <name evidence="4" type="ordered locus">VIT_17s0000g05160</name>
</gene>
<dbReference type="InterPro" id="IPR039613">
    <property type="entry name" value="SPR1/2/3/4/5"/>
</dbReference>
<organism evidence="4 5">
    <name type="scientific">Vitis vinifera</name>
    <name type="common">Grape</name>
    <dbReference type="NCBI Taxonomy" id="29760"/>
    <lineage>
        <taxon>Eukaryota</taxon>
        <taxon>Viridiplantae</taxon>
        <taxon>Streptophyta</taxon>
        <taxon>Embryophyta</taxon>
        <taxon>Tracheophyta</taxon>
        <taxon>Spermatophyta</taxon>
        <taxon>Magnoliopsida</taxon>
        <taxon>eudicotyledons</taxon>
        <taxon>Gunneridae</taxon>
        <taxon>Pentapetalae</taxon>
        <taxon>rosids</taxon>
        <taxon>Vitales</taxon>
        <taxon>Vitaceae</taxon>
        <taxon>Viteae</taxon>
        <taxon>Vitis</taxon>
    </lineage>
</organism>
<dbReference type="InParanoid" id="F6GTD7"/>
<dbReference type="PANTHER" id="PTHR33403:SF48">
    <property type="entry name" value="PROTEIN SPIRAL1-LIKE 1"/>
    <property type="match status" value="1"/>
</dbReference>
<evidence type="ECO:0000256" key="1">
    <source>
        <dbReference type="ARBA" id="ARBA00009656"/>
    </source>
</evidence>
<keyword evidence="2" id="KW-0493">Microtubule</keyword>
<feature type="compositionally biased region" description="Polar residues" evidence="3">
    <location>
        <begin position="56"/>
        <end position="79"/>
    </location>
</feature>
<evidence type="ECO:0000256" key="2">
    <source>
        <dbReference type="ARBA" id="ARBA00022701"/>
    </source>
</evidence>